<feature type="domain" description="PAS" evidence="2">
    <location>
        <begin position="341"/>
        <end position="380"/>
    </location>
</feature>
<evidence type="ECO:0000313" key="4">
    <source>
        <dbReference type="Proteomes" id="UP000039865"/>
    </source>
</evidence>
<feature type="transmembrane region" description="Helical" evidence="1">
    <location>
        <begin position="688"/>
        <end position="708"/>
    </location>
</feature>
<dbReference type="EMBL" id="CCKQ01001855">
    <property type="protein sequence ID" value="CDW72955.1"/>
    <property type="molecule type" value="Genomic_DNA"/>
</dbReference>
<dbReference type="Gene3D" id="3.30.450.20">
    <property type="entry name" value="PAS domain"/>
    <property type="match status" value="1"/>
</dbReference>
<accession>A0A077ZUI3</accession>
<dbReference type="InterPro" id="IPR057352">
    <property type="entry name" value="TPR_TmcB/C"/>
</dbReference>
<dbReference type="SMART" id="SM00091">
    <property type="entry name" value="PAS"/>
    <property type="match status" value="2"/>
</dbReference>
<feature type="transmembrane region" description="Helical" evidence="1">
    <location>
        <begin position="910"/>
        <end position="934"/>
    </location>
</feature>
<gene>
    <name evidence="3" type="primary">Contig1219.g1328</name>
    <name evidence="3" type="ORF">STYLEM_1923</name>
</gene>
<evidence type="ECO:0000313" key="3">
    <source>
        <dbReference type="EMBL" id="CDW72955.1"/>
    </source>
</evidence>
<dbReference type="PANTHER" id="PTHR31600">
    <property type="entry name" value="TINY MACROCYSTS PROTEIN B-RELATED"/>
    <property type="match status" value="1"/>
</dbReference>
<evidence type="ECO:0000256" key="1">
    <source>
        <dbReference type="SAM" id="Phobius"/>
    </source>
</evidence>
<feature type="transmembrane region" description="Helical" evidence="1">
    <location>
        <begin position="1073"/>
        <end position="1095"/>
    </location>
</feature>
<dbReference type="Pfam" id="PF25474">
    <property type="entry name" value="TPR_TmcB"/>
    <property type="match status" value="1"/>
</dbReference>
<keyword evidence="1" id="KW-0472">Membrane</keyword>
<keyword evidence="4" id="KW-1185">Reference proteome</keyword>
<keyword evidence="1" id="KW-0812">Transmembrane</keyword>
<evidence type="ECO:0000259" key="2">
    <source>
        <dbReference type="PROSITE" id="PS50112"/>
    </source>
</evidence>
<reference evidence="3 4" key="1">
    <citation type="submission" date="2014-06" db="EMBL/GenBank/DDBJ databases">
        <authorList>
            <person name="Swart Estienne"/>
        </authorList>
    </citation>
    <scope>NUCLEOTIDE SEQUENCE [LARGE SCALE GENOMIC DNA]</scope>
    <source>
        <strain evidence="3 4">130c</strain>
    </source>
</reference>
<dbReference type="InParanoid" id="A0A077ZUI3"/>
<dbReference type="SUPFAM" id="SSF55785">
    <property type="entry name" value="PYP-like sensor domain (PAS domain)"/>
    <property type="match status" value="1"/>
</dbReference>
<protein>
    <submittedName>
        <fullName evidence="3">Pas domain s-box family protein</fullName>
    </submittedName>
</protein>
<dbReference type="InterPro" id="IPR035965">
    <property type="entry name" value="PAS-like_dom_sf"/>
</dbReference>
<sequence length="1353" mass="156873">MMIALHELIEMSAFDEREDFILRGFVERHIEICDFPECNCMEYYKIINSHYRIQLATIATMKEDENNKGSISTAHNRATYDDETTQDDSSMQKTFFVQNKNLIKQNKARTKFLNNFLINNIKVFLELFPNSVKLRYMSAFIYFNLFKNSFKALYELSYTQTLKSSFGDTYDSYTLGLKIITYFTQRVNSFLSKESKILDLEIDLKQIIEFEKLNIKYQKSIEQTSEIAEAFWLELNKKNIHIDNIFKLGSDINSQFYMIKKKYKKLMSINSNYLEVAYLYKLFVSLCLNYELEETEAKMEITKILQAKGMKKKNLRQEYARINFSDENGMIIISGCQRDFSKILAMNNKAERIFGYNTDELINHSLTKLQPLVYGYSHEDFILNYVNSKRKINKDSHNFVWGKHKSGFIMPLVMDISPYVTFEYNLCFIAFCKRSILLEMYPLKEILDAQDVFVLLADQKGVITDMTRNITEWLGFPQQALNKDISLEQIFDGILEDECEKEFTDGKKIDFFMNSFKDALDDFENRSEDEFESTLCMKEKKCKALVWMKMHEHQLVPHSTILPITPGVVTGSGIIGTMGGSPQAATLPSNTLVVREIWFVLLEEDANTATATASFLDTKLTHESGLEKEELKFTYQEDREEICSLASVSSLAGYGSSDKGLINKLSEIKTSTVEESKPRSISLLQKTLVIVALMSLVSAVIMLALALIKDKNFFHQLKEINMTKISSINYVNIQIIVRELVNIANGSQEDKISFIDGKLSTFLQAMLLQETENYRQHQIELDHYDTDFMKAQYEDYKLDPVLLHYIRQDGYYYSMNKSYALAFYELITQSQDVGSYTDIKNLSLIRALLNDKSPNDANKFSKTSSLNEIQREIYFLLYNLNLPLLNFYQLKLSENYMQTAVDSVFQNQTLFLSITVITIAMTLMTAILIIPIILRIESNKEKVFFIYAELSKNDVDDRKRNIRIFFAKLRQSTNNPGGSLFYQKSSRIVSSRLLTKKFSMKDESNQLGTLGLTRQAPMKDGVNNSNNEKNHGDMEEDLRAEMMKQQEELEAAVFKKIFHKKIKQMSLIKKIKYILMILLLAGVVQGYFLLNYFLIQNVDNTIDESIGFYKIVSARDPLFSELIAYYRESLARNTSMYMFPGDLEQNDNRTQVNFVDYFQAQVQINEMKFNNLRRRIPNVLTETYNFLSQIEGEGLCNIEVKDFSNYICKNALDGILKTGVTSTITSMVKEIIQSQINFRNDRLSEKGLRDLINNEKIRSIIYLKLIYLDNALEMLIENTTSSIQTYFREIERNLIIIFVCFVILMIVGVGISTTWGMNFLYRHFNATKSILNLIPGKCLIELSEKTDLKKIQF</sequence>
<dbReference type="PROSITE" id="PS50112">
    <property type="entry name" value="PAS"/>
    <property type="match status" value="1"/>
</dbReference>
<keyword evidence="1" id="KW-1133">Transmembrane helix</keyword>
<proteinExistence type="predicted"/>
<feature type="transmembrane region" description="Helical" evidence="1">
    <location>
        <begin position="1294"/>
        <end position="1321"/>
    </location>
</feature>
<dbReference type="InterPro" id="IPR052994">
    <property type="entry name" value="Tiny_macrocysts_regulators"/>
</dbReference>
<dbReference type="Proteomes" id="UP000039865">
    <property type="component" value="Unassembled WGS sequence"/>
</dbReference>
<organism evidence="3 4">
    <name type="scientific">Stylonychia lemnae</name>
    <name type="common">Ciliate</name>
    <dbReference type="NCBI Taxonomy" id="5949"/>
    <lineage>
        <taxon>Eukaryota</taxon>
        <taxon>Sar</taxon>
        <taxon>Alveolata</taxon>
        <taxon>Ciliophora</taxon>
        <taxon>Intramacronucleata</taxon>
        <taxon>Spirotrichea</taxon>
        <taxon>Stichotrichia</taxon>
        <taxon>Sporadotrichida</taxon>
        <taxon>Oxytrichidae</taxon>
        <taxon>Stylonychinae</taxon>
        <taxon>Stylonychia</taxon>
    </lineage>
</organism>
<dbReference type="OrthoDB" id="542352at2759"/>
<dbReference type="PANTHER" id="PTHR31600:SF2">
    <property type="entry name" value="GAMETE ENRICHED GENE 10 PROTEIN-RELATED"/>
    <property type="match status" value="1"/>
</dbReference>
<name>A0A077ZUI3_STYLE</name>
<dbReference type="InterPro" id="IPR000014">
    <property type="entry name" value="PAS"/>
</dbReference>